<dbReference type="RefSeq" id="WP_317019562.1">
    <property type="nucleotide sequence ID" value="NZ_CP136512.1"/>
</dbReference>
<dbReference type="PROSITE" id="PS50943">
    <property type="entry name" value="HTH_CROC1"/>
    <property type="match status" value="1"/>
</dbReference>
<dbReference type="Gene3D" id="2.60.120.10">
    <property type="entry name" value="Jelly Rolls"/>
    <property type="match status" value="1"/>
</dbReference>
<accession>A0ABZ0EIC0</accession>
<dbReference type="SUPFAM" id="SSF51182">
    <property type="entry name" value="RmlC-like cupins"/>
    <property type="match status" value="1"/>
</dbReference>
<dbReference type="SMART" id="SM00530">
    <property type="entry name" value="HTH_XRE"/>
    <property type="match status" value="1"/>
</dbReference>
<feature type="domain" description="HTH cro/C1-type" evidence="2">
    <location>
        <begin position="23"/>
        <end position="77"/>
    </location>
</feature>
<dbReference type="InterPro" id="IPR001387">
    <property type="entry name" value="Cro/C1-type_HTH"/>
</dbReference>
<dbReference type="InterPro" id="IPR014710">
    <property type="entry name" value="RmlC-like_jellyroll"/>
</dbReference>
<dbReference type="InterPro" id="IPR050807">
    <property type="entry name" value="TransReg_Diox_bact_type"/>
</dbReference>
<protein>
    <submittedName>
        <fullName evidence="3">XRE family transcriptional regulator</fullName>
    </submittedName>
</protein>
<evidence type="ECO:0000259" key="2">
    <source>
        <dbReference type="PROSITE" id="PS50943"/>
    </source>
</evidence>
<dbReference type="PANTHER" id="PTHR46797:SF2">
    <property type="entry name" value="TRANSCRIPTIONAL REGULATOR"/>
    <property type="match status" value="1"/>
</dbReference>
<reference evidence="3 4" key="1">
    <citation type="submission" date="2023-10" db="EMBL/GenBank/DDBJ databases">
        <title>Surface-active antibiotics is a multifunctional adaptation for post-fire microbes.</title>
        <authorList>
            <person name="Liu M.D."/>
            <person name="Du Y."/>
            <person name="Koupaei S.K."/>
            <person name="Kim N.R."/>
            <person name="Zhang W."/>
            <person name="Traxler M.F."/>
        </authorList>
    </citation>
    <scope>NUCLEOTIDE SEQUENCE [LARGE SCALE GENOMIC DNA]</scope>
    <source>
        <strain evidence="3 4">F3</strain>
    </source>
</reference>
<evidence type="ECO:0000256" key="1">
    <source>
        <dbReference type="ARBA" id="ARBA00023125"/>
    </source>
</evidence>
<dbReference type="Pfam" id="PF07883">
    <property type="entry name" value="Cupin_2"/>
    <property type="match status" value="1"/>
</dbReference>
<name>A0ABZ0EIC0_9BURK</name>
<dbReference type="Proteomes" id="UP001302652">
    <property type="component" value="Chromosome 2"/>
</dbReference>
<proteinExistence type="predicted"/>
<dbReference type="Gene3D" id="1.10.260.40">
    <property type="entry name" value="lambda repressor-like DNA-binding domains"/>
    <property type="match status" value="1"/>
</dbReference>
<sequence>MDVQSFDPAGDLAMDRVALGHEIRKLRKARAKTLAEIALATGRSVSFISQLERGRAEISISDLKRIAHSLGVPLGWFFVADTKPAAEVGRVVRSGARRRLGSMTDGLVEELLSPNIGGAFEMFLSTFEPGAVLPEATLRETEEEGYLVKGELEVWIGDSCFHLNPGDSFRIAREPFRWANRGQTEAVVVWVISPPTY</sequence>
<gene>
    <name evidence="3" type="ORF">RW095_14040</name>
</gene>
<dbReference type="PANTHER" id="PTHR46797">
    <property type="entry name" value="HTH-TYPE TRANSCRIPTIONAL REGULATOR"/>
    <property type="match status" value="1"/>
</dbReference>
<organism evidence="3 4">
    <name type="scientific">Paraburkholderia kirstenboschensis</name>
    <dbReference type="NCBI Taxonomy" id="1245436"/>
    <lineage>
        <taxon>Bacteria</taxon>
        <taxon>Pseudomonadati</taxon>
        <taxon>Pseudomonadota</taxon>
        <taxon>Betaproteobacteria</taxon>
        <taxon>Burkholderiales</taxon>
        <taxon>Burkholderiaceae</taxon>
        <taxon>Paraburkholderia</taxon>
    </lineage>
</organism>
<keyword evidence="1" id="KW-0238">DNA-binding</keyword>
<dbReference type="Pfam" id="PF01381">
    <property type="entry name" value="HTH_3"/>
    <property type="match status" value="1"/>
</dbReference>
<dbReference type="InterPro" id="IPR013096">
    <property type="entry name" value="Cupin_2"/>
</dbReference>
<evidence type="ECO:0000313" key="4">
    <source>
        <dbReference type="Proteomes" id="UP001302652"/>
    </source>
</evidence>
<keyword evidence="4" id="KW-1185">Reference proteome</keyword>
<dbReference type="InterPro" id="IPR010982">
    <property type="entry name" value="Lambda_DNA-bd_dom_sf"/>
</dbReference>
<dbReference type="SUPFAM" id="SSF47413">
    <property type="entry name" value="lambda repressor-like DNA-binding domains"/>
    <property type="match status" value="1"/>
</dbReference>
<dbReference type="CDD" id="cd02209">
    <property type="entry name" value="cupin_XRE_C"/>
    <property type="match status" value="1"/>
</dbReference>
<dbReference type="CDD" id="cd00093">
    <property type="entry name" value="HTH_XRE"/>
    <property type="match status" value="1"/>
</dbReference>
<dbReference type="EMBL" id="CP136512">
    <property type="protein sequence ID" value="WOD16975.1"/>
    <property type="molecule type" value="Genomic_DNA"/>
</dbReference>
<evidence type="ECO:0000313" key="3">
    <source>
        <dbReference type="EMBL" id="WOD16975.1"/>
    </source>
</evidence>
<dbReference type="InterPro" id="IPR011051">
    <property type="entry name" value="RmlC_Cupin_sf"/>
</dbReference>